<dbReference type="Proteomes" id="UP000326582">
    <property type="component" value="Chromosome 5"/>
</dbReference>
<organism evidence="1 2">
    <name type="scientific">Clavispora lusitaniae</name>
    <name type="common">Candida lusitaniae</name>
    <dbReference type="NCBI Taxonomy" id="36911"/>
    <lineage>
        <taxon>Eukaryota</taxon>
        <taxon>Fungi</taxon>
        <taxon>Dikarya</taxon>
        <taxon>Ascomycota</taxon>
        <taxon>Saccharomycotina</taxon>
        <taxon>Pichiomycetes</taxon>
        <taxon>Metschnikowiaceae</taxon>
        <taxon>Clavispora</taxon>
    </lineage>
</organism>
<accession>A0ACD0WMR0</accession>
<evidence type="ECO:0000313" key="1">
    <source>
        <dbReference type="EMBL" id="QFZ28859.1"/>
    </source>
</evidence>
<reference evidence="2" key="1">
    <citation type="journal article" date="2019" name="MBio">
        <title>Comparative genomics for the elucidation of multidrug resistance (MDR) in Candida lusitaniae.</title>
        <authorList>
            <person name="Kannan A."/>
            <person name="Asner S.A."/>
            <person name="Trachsel E."/>
            <person name="Kelly S."/>
            <person name="Parker J."/>
            <person name="Sanglard D."/>
        </authorList>
    </citation>
    <scope>NUCLEOTIDE SEQUENCE [LARGE SCALE GENOMIC DNA]</scope>
    <source>
        <strain evidence="2">P1</strain>
    </source>
</reference>
<dbReference type="EMBL" id="CP038488">
    <property type="protein sequence ID" value="QFZ28859.1"/>
    <property type="molecule type" value="Genomic_DNA"/>
</dbReference>
<proteinExistence type="predicted"/>
<protein>
    <submittedName>
        <fullName evidence="1">Ubiquitin carboxyl-terminal hydrolase</fullName>
    </submittedName>
</protein>
<keyword evidence="2" id="KW-1185">Reference proteome</keyword>
<keyword evidence="1" id="KW-0378">Hydrolase</keyword>
<gene>
    <name evidence="1" type="ORF">EJF14_50076</name>
</gene>
<evidence type="ECO:0000313" key="2">
    <source>
        <dbReference type="Proteomes" id="UP000326582"/>
    </source>
</evidence>
<sequence>MCLFCLSKRTLADYADVGFVYTPVRNYIAQWHFFPLAFFMSHWVKTVTLILLLFVPFTAITSATVFSTSKKVSICTAFAVVLFSCCFSSPRLSLSNFARKIFSFMNSQFRMLSNPGRRFGSVSPKSRETRFALKNGGQVGGLSNEGNTCFMNSVLQSLASSSRLHEFIEENVSSSPVPQFTLALKVLLDDINGSYGSRGREFSTKQLLTKMPNGPKQNFFTGYNQEDAQEFYQLVMRIIEKEHKHLVSSRESTPGPEVNKEAAPRFVPNQEGFVSGCQNLGYLGNVYVPAHQVDPNVPDCKNLVLPIELITPVDGISAERIGCVACGEVGGIRYSTTSGISLNLPYDKSSYSSYDLQSLLDEWIKPEIIDDVNCNRCGLQQTKEFLLQNLEQSSSEKLTADITKRVAEIDTELAKDYVTDDVFEKLTTKRMVRKMRKTKQILLSRPPPLLCIHINRSVFDPNTYMVMKNSKNVAFPAVLDLNPIVAEPSNINMDARCSFRKSDGTDSDTRNEKLLYNLKAVISHYGTHNYGHYICYRKYRGTWWRISDESVYVVTQAEVLSSQGTFMLFYEMDDGTKEVLQDVSEDETEPEAEKEAELGNELQYESESSSESEASGSEKDIKDENNKSKTVSEESSLNGQDESHASPADEESKQEYSTMVGLEERAYHV</sequence>
<name>A0ACD0WMR0_CLALS</name>